<proteinExistence type="predicted"/>
<gene>
    <name evidence="2" type="ORF">SODALDRAFT_210959</name>
</gene>
<feature type="region of interest" description="Disordered" evidence="1">
    <location>
        <begin position="1"/>
        <end position="55"/>
    </location>
</feature>
<dbReference type="EMBL" id="ML119058">
    <property type="protein sequence ID" value="ROT36927.1"/>
    <property type="molecule type" value="Genomic_DNA"/>
</dbReference>
<dbReference type="Proteomes" id="UP000272025">
    <property type="component" value="Unassembled WGS sequence"/>
</dbReference>
<feature type="compositionally biased region" description="Polar residues" evidence="1">
    <location>
        <begin position="10"/>
        <end position="20"/>
    </location>
</feature>
<organism evidence="2 3">
    <name type="scientific">Sodiomyces alkalinus (strain CBS 110278 / VKM F-3762 / F11)</name>
    <name type="common">Alkaliphilic filamentous fungus</name>
    <dbReference type="NCBI Taxonomy" id="1314773"/>
    <lineage>
        <taxon>Eukaryota</taxon>
        <taxon>Fungi</taxon>
        <taxon>Dikarya</taxon>
        <taxon>Ascomycota</taxon>
        <taxon>Pezizomycotina</taxon>
        <taxon>Sordariomycetes</taxon>
        <taxon>Hypocreomycetidae</taxon>
        <taxon>Glomerellales</taxon>
        <taxon>Plectosphaerellaceae</taxon>
        <taxon>Sodiomyces</taxon>
    </lineage>
</organism>
<feature type="compositionally biased region" description="Polar residues" evidence="1">
    <location>
        <begin position="27"/>
        <end position="55"/>
    </location>
</feature>
<evidence type="ECO:0000256" key="1">
    <source>
        <dbReference type="SAM" id="MobiDB-lite"/>
    </source>
</evidence>
<name>A0A3N2PQZ4_SODAK</name>
<dbReference type="GeneID" id="39575752"/>
<evidence type="ECO:0000313" key="2">
    <source>
        <dbReference type="EMBL" id="ROT36927.1"/>
    </source>
</evidence>
<dbReference type="RefSeq" id="XP_028464733.1">
    <property type="nucleotide sequence ID" value="XM_028607274.1"/>
</dbReference>
<dbReference type="AlphaFoldDB" id="A0A3N2PQZ4"/>
<evidence type="ECO:0000313" key="3">
    <source>
        <dbReference type="Proteomes" id="UP000272025"/>
    </source>
</evidence>
<sequence length="194" mass="21624">MTAAGHTPYALTNSRSTTVSRPPLATCSGQVHQEQGHSTNTLAHRSFDTPSSQPPTYEVLTKTRTSFMHLDSTLRVLVINDDYSPAHGRTPCGPDAGQRSPAPFLRSSFNFACSFLFLSSTPQKPRCYFTGMQGYTVHYMFCTKCSSYHAKQSRYGPQILPFHQSRRHFLYMPTASSVSVADCLINRRGRPHEG</sequence>
<keyword evidence="3" id="KW-1185">Reference proteome</keyword>
<accession>A0A3N2PQZ4</accession>
<protein>
    <submittedName>
        <fullName evidence="2">Uncharacterized protein</fullName>
    </submittedName>
</protein>
<reference evidence="2 3" key="1">
    <citation type="journal article" date="2018" name="Mol. Ecol.">
        <title>The obligate alkalophilic soda-lake fungus Sodiomyces alkalinus has shifted to a protein diet.</title>
        <authorList>
            <person name="Grum-Grzhimaylo A.A."/>
            <person name="Falkoski D.L."/>
            <person name="van den Heuvel J."/>
            <person name="Valero-Jimenez C.A."/>
            <person name="Min B."/>
            <person name="Choi I.G."/>
            <person name="Lipzen A."/>
            <person name="Daum C.G."/>
            <person name="Aanen D.K."/>
            <person name="Tsang A."/>
            <person name="Henrissat B."/>
            <person name="Bilanenko E.N."/>
            <person name="de Vries R.P."/>
            <person name="van Kan J.A.L."/>
            <person name="Grigoriev I.V."/>
            <person name="Debets A.J.M."/>
        </authorList>
    </citation>
    <scope>NUCLEOTIDE SEQUENCE [LARGE SCALE GENOMIC DNA]</scope>
    <source>
        <strain evidence="2 3">F11</strain>
    </source>
</reference>